<evidence type="ECO:0000256" key="1">
    <source>
        <dbReference type="SAM" id="MobiDB-lite"/>
    </source>
</evidence>
<proteinExistence type="predicted"/>
<dbReference type="AlphaFoldDB" id="A0AAE0CEM6"/>
<reference evidence="2 3" key="1">
    <citation type="journal article" date="2015" name="Genome Biol. Evol.">
        <title>Comparative Genomics of a Bacterivorous Green Alga Reveals Evolutionary Causalities and Consequences of Phago-Mixotrophic Mode of Nutrition.</title>
        <authorList>
            <person name="Burns J.A."/>
            <person name="Paasch A."/>
            <person name="Narechania A."/>
            <person name="Kim E."/>
        </authorList>
    </citation>
    <scope>NUCLEOTIDE SEQUENCE [LARGE SCALE GENOMIC DNA]</scope>
    <source>
        <strain evidence="2 3">PLY_AMNH</strain>
    </source>
</reference>
<evidence type="ECO:0000313" key="2">
    <source>
        <dbReference type="EMBL" id="KAK3252963.1"/>
    </source>
</evidence>
<dbReference type="EMBL" id="LGRX02025076">
    <property type="protein sequence ID" value="KAK3252963.1"/>
    <property type="molecule type" value="Genomic_DNA"/>
</dbReference>
<keyword evidence="3" id="KW-1185">Reference proteome</keyword>
<evidence type="ECO:0000313" key="3">
    <source>
        <dbReference type="Proteomes" id="UP001190700"/>
    </source>
</evidence>
<accession>A0AAE0CEM6</accession>
<sequence length="157" mass="17746">MPMKATDVANYLLKHPMTAELVENIVYTHDRIHPISNNHQKVLKMKKGADGEPLQKGGDDYLVDEKEPPEIMDFPTEMQVLVQGQERGKLVLSFFQGFEHCSSVTHGEDKIARLNRIKCMCYGERVLQGGEAGFITPDQKGKGEKRDRGHPWLNGND</sequence>
<comment type="caution">
    <text evidence="2">The sequence shown here is derived from an EMBL/GenBank/DDBJ whole genome shotgun (WGS) entry which is preliminary data.</text>
</comment>
<dbReference type="Proteomes" id="UP001190700">
    <property type="component" value="Unassembled WGS sequence"/>
</dbReference>
<feature type="region of interest" description="Disordered" evidence="1">
    <location>
        <begin position="133"/>
        <end position="157"/>
    </location>
</feature>
<name>A0AAE0CEM6_9CHLO</name>
<feature type="compositionally biased region" description="Basic and acidic residues" evidence="1">
    <location>
        <begin position="139"/>
        <end position="150"/>
    </location>
</feature>
<organism evidence="2 3">
    <name type="scientific">Cymbomonas tetramitiformis</name>
    <dbReference type="NCBI Taxonomy" id="36881"/>
    <lineage>
        <taxon>Eukaryota</taxon>
        <taxon>Viridiplantae</taxon>
        <taxon>Chlorophyta</taxon>
        <taxon>Pyramimonadophyceae</taxon>
        <taxon>Pyramimonadales</taxon>
        <taxon>Pyramimonadaceae</taxon>
        <taxon>Cymbomonas</taxon>
    </lineage>
</organism>
<gene>
    <name evidence="2" type="ORF">CYMTET_37766</name>
</gene>
<protein>
    <submittedName>
        <fullName evidence="2">Uncharacterized protein</fullName>
    </submittedName>
</protein>